<protein>
    <submittedName>
        <fullName evidence="2">Uncharacterized protein</fullName>
    </submittedName>
</protein>
<sequence length="418" mass="47746">MANTDVLESQKNYQLGGRIIALAGGLPSIDVLAQYCEGSFTMSSLDMHAGNATLNVEYYNGQEITSEKQDCSVFSFTDAINCHDGLSKENFAPFSYRDRQFDIVNDNSAPLVEHIALDSYQFPSTQVCLSHWPGNTTPQAFRSHLSALSTYLYTQSKEFNPDFKYIYINHYDVDSVVSLYLYLNPDLGKGLSDFLVEVAHCGDFYSFTNEKVLCTALAIKNIPRHFECDTHQQAIAKAIGMISDIIDNLDKYTYLWRADLEFIKRESQLLLASEVTVNLDYDLTHYKIEDCNEARALFKQLKINGIDELSLIPFFNHTTTGNILFSYGNEFLLLQMYETWVEYMQKKGHDFNARIDLRALANYLKQFGECSYSGVHTIRPRLRLSAVEDSPCNADEIIRHFISYTRGSQCLWQSEEHV</sequence>
<dbReference type="InterPro" id="IPR046509">
    <property type="entry name" value="DUF6687"/>
</dbReference>
<evidence type="ECO:0000313" key="1">
    <source>
        <dbReference type="EMBL" id="TMP43864.1"/>
    </source>
</evidence>
<reference evidence="3 4" key="2">
    <citation type="submission" date="2019-06" db="EMBL/GenBank/DDBJ databases">
        <title>Co-occurence of chitin degradation, pigmentation and bioactivity in marine Pseudoalteromonas.</title>
        <authorList>
            <person name="Sonnenschein E.C."/>
            <person name="Bech P.K."/>
        </authorList>
    </citation>
    <scope>NUCLEOTIDE SEQUENCE [LARGE SCALE GENOMIC DNA]</scope>
    <source>
        <strain evidence="4">S2231</strain>
        <strain evidence="1 3">S2233</strain>
    </source>
</reference>
<organism evidence="2 4">
    <name type="scientific">Pseudoalteromonas citrea</name>
    <dbReference type="NCBI Taxonomy" id="43655"/>
    <lineage>
        <taxon>Bacteria</taxon>
        <taxon>Pseudomonadati</taxon>
        <taxon>Pseudomonadota</taxon>
        <taxon>Gammaproteobacteria</taxon>
        <taxon>Alteromonadales</taxon>
        <taxon>Pseudoalteromonadaceae</taxon>
        <taxon>Pseudoalteromonas</taxon>
    </lineage>
</organism>
<dbReference type="OrthoDB" id="2379877at2"/>
<dbReference type="Proteomes" id="UP000305730">
    <property type="component" value="Unassembled WGS sequence"/>
</dbReference>
<keyword evidence="3" id="KW-1185">Reference proteome</keyword>
<evidence type="ECO:0000313" key="4">
    <source>
        <dbReference type="Proteomes" id="UP000307706"/>
    </source>
</evidence>
<dbReference type="Proteomes" id="UP000307706">
    <property type="component" value="Unassembled WGS sequence"/>
</dbReference>
<dbReference type="AlphaFoldDB" id="A0A5S3XNM7"/>
<dbReference type="Pfam" id="PF20392">
    <property type="entry name" value="DUF6687"/>
    <property type="match status" value="1"/>
</dbReference>
<comment type="caution">
    <text evidence="2">The sequence shown here is derived from an EMBL/GenBank/DDBJ whole genome shotgun (WGS) entry which is preliminary data.</text>
</comment>
<dbReference type="RefSeq" id="WP_138596213.1">
    <property type="nucleotide sequence ID" value="NZ_PNCK01000026.1"/>
</dbReference>
<gene>
    <name evidence="2" type="ORF">CWB96_11925</name>
    <name evidence="1" type="ORF">CWB97_07565</name>
</gene>
<dbReference type="EMBL" id="PNCK01000026">
    <property type="protein sequence ID" value="TMP43864.1"/>
    <property type="molecule type" value="Genomic_DNA"/>
</dbReference>
<proteinExistence type="predicted"/>
<reference evidence="2" key="3">
    <citation type="submission" date="2019-09" db="EMBL/GenBank/DDBJ databases">
        <title>Co-occurence of chitin degradation, pigmentation and bioactivity in marine Pseudoalteromonas.</title>
        <authorList>
            <person name="Sonnenschein E.C."/>
            <person name="Bech P.K."/>
        </authorList>
    </citation>
    <scope>NUCLEOTIDE SEQUENCE</scope>
    <source>
        <strain evidence="2">S2231</strain>
    </source>
</reference>
<reference evidence="3 4" key="1">
    <citation type="submission" date="2017-12" db="EMBL/GenBank/DDBJ databases">
        <authorList>
            <person name="Paulsen S."/>
            <person name="Gram L.K."/>
        </authorList>
    </citation>
    <scope>NUCLEOTIDE SEQUENCE [LARGE SCALE GENOMIC DNA]</scope>
    <source>
        <strain evidence="2 4">S2231</strain>
        <strain evidence="1 3">S2233</strain>
    </source>
</reference>
<evidence type="ECO:0000313" key="2">
    <source>
        <dbReference type="EMBL" id="TMP58576.1"/>
    </source>
</evidence>
<accession>A0A5S3XNM7</accession>
<evidence type="ECO:0000313" key="3">
    <source>
        <dbReference type="Proteomes" id="UP000305730"/>
    </source>
</evidence>
<dbReference type="EMBL" id="PNCL01000056">
    <property type="protein sequence ID" value="TMP58576.1"/>
    <property type="molecule type" value="Genomic_DNA"/>
</dbReference>
<name>A0A5S3XNM7_9GAMM</name>